<sequence>MAWRTSQPRTHWVANQARQVLQNLASPLVRVEARQASRVLNTSSTDSTLLNSPPNPIPCTSSPISRRRMRIGSTPSNGP</sequence>
<proteinExistence type="predicted"/>
<feature type="compositionally biased region" description="Low complexity" evidence="1">
    <location>
        <begin position="40"/>
        <end position="52"/>
    </location>
</feature>
<evidence type="ECO:0000313" key="2">
    <source>
        <dbReference type="EMBL" id="KAK7816102.1"/>
    </source>
</evidence>
<dbReference type="Proteomes" id="UP000237347">
    <property type="component" value="Unassembled WGS sequence"/>
</dbReference>
<feature type="region of interest" description="Disordered" evidence="1">
    <location>
        <begin position="40"/>
        <end position="79"/>
    </location>
</feature>
<evidence type="ECO:0000313" key="3">
    <source>
        <dbReference type="Proteomes" id="UP000237347"/>
    </source>
</evidence>
<gene>
    <name evidence="2" type="ORF">CFP56_000746</name>
</gene>
<dbReference type="AlphaFoldDB" id="A0AAW0INU5"/>
<organism evidence="2 3">
    <name type="scientific">Quercus suber</name>
    <name type="common">Cork oak</name>
    <dbReference type="NCBI Taxonomy" id="58331"/>
    <lineage>
        <taxon>Eukaryota</taxon>
        <taxon>Viridiplantae</taxon>
        <taxon>Streptophyta</taxon>
        <taxon>Embryophyta</taxon>
        <taxon>Tracheophyta</taxon>
        <taxon>Spermatophyta</taxon>
        <taxon>Magnoliopsida</taxon>
        <taxon>eudicotyledons</taxon>
        <taxon>Gunneridae</taxon>
        <taxon>Pentapetalae</taxon>
        <taxon>rosids</taxon>
        <taxon>fabids</taxon>
        <taxon>Fagales</taxon>
        <taxon>Fagaceae</taxon>
        <taxon>Quercus</taxon>
    </lineage>
</organism>
<evidence type="ECO:0000256" key="1">
    <source>
        <dbReference type="SAM" id="MobiDB-lite"/>
    </source>
</evidence>
<protein>
    <submittedName>
        <fullName evidence="2">Uncharacterized protein</fullName>
    </submittedName>
</protein>
<keyword evidence="3" id="KW-1185">Reference proteome</keyword>
<comment type="caution">
    <text evidence="2">The sequence shown here is derived from an EMBL/GenBank/DDBJ whole genome shotgun (WGS) entry which is preliminary data.</text>
</comment>
<accession>A0AAW0INU5</accession>
<reference evidence="2 3" key="1">
    <citation type="journal article" date="2018" name="Sci. Data">
        <title>The draft genome sequence of cork oak.</title>
        <authorList>
            <person name="Ramos A.M."/>
            <person name="Usie A."/>
            <person name="Barbosa P."/>
            <person name="Barros P.M."/>
            <person name="Capote T."/>
            <person name="Chaves I."/>
            <person name="Simoes F."/>
            <person name="Abreu I."/>
            <person name="Carrasquinho I."/>
            <person name="Faro C."/>
            <person name="Guimaraes J.B."/>
            <person name="Mendonca D."/>
            <person name="Nobrega F."/>
            <person name="Rodrigues L."/>
            <person name="Saibo N.J.M."/>
            <person name="Varela M.C."/>
            <person name="Egas C."/>
            <person name="Matos J."/>
            <person name="Miguel C.M."/>
            <person name="Oliveira M.M."/>
            <person name="Ricardo C.P."/>
            <person name="Goncalves S."/>
        </authorList>
    </citation>
    <scope>NUCLEOTIDE SEQUENCE [LARGE SCALE GENOMIC DNA]</scope>
    <source>
        <strain evidence="3">cv. HL8</strain>
    </source>
</reference>
<name>A0AAW0INU5_QUESU</name>
<dbReference type="EMBL" id="PKMF04000958">
    <property type="protein sequence ID" value="KAK7816102.1"/>
    <property type="molecule type" value="Genomic_DNA"/>
</dbReference>